<evidence type="ECO:0000256" key="2">
    <source>
        <dbReference type="ARBA" id="ARBA00008335"/>
    </source>
</evidence>
<dbReference type="OrthoDB" id="5858672at2"/>
<evidence type="ECO:0000256" key="4">
    <source>
        <dbReference type="ARBA" id="ARBA00022692"/>
    </source>
</evidence>
<gene>
    <name evidence="9" type="ORF">GPLA_0891</name>
</gene>
<evidence type="ECO:0000313" key="10">
    <source>
        <dbReference type="Proteomes" id="UP000006322"/>
    </source>
</evidence>
<dbReference type="InterPro" id="IPR036259">
    <property type="entry name" value="MFS_trans_sf"/>
</dbReference>
<keyword evidence="4 7" id="KW-0812">Transmembrane</keyword>
<feature type="transmembrane region" description="Helical" evidence="7">
    <location>
        <begin position="386"/>
        <end position="406"/>
    </location>
</feature>
<dbReference type="Pfam" id="PF07690">
    <property type="entry name" value="MFS_1"/>
    <property type="match status" value="1"/>
</dbReference>
<comment type="caution">
    <text evidence="9">The sequence shown here is derived from an EMBL/GenBank/DDBJ whole genome shotgun (WGS) entry which is preliminary data.</text>
</comment>
<name>K6ZNF2_9ALTE</name>
<protein>
    <submittedName>
        <fullName evidence="9">Transporter, putative</fullName>
    </submittedName>
</protein>
<keyword evidence="5 7" id="KW-1133">Transmembrane helix</keyword>
<feature type="domain" description="Major facilitator superfamily (MFS) profile" evidence="8">
    <location>
        <begin position="13"/>
        <end position="411"/>
    </location>
</feature>
<evidence type="ECO:0000256" key="3">
    <source>
        <dbReference type="ARBA" id="ARBA00022448"/>
    </source>
</evidence>
<sequence>MKNVPDTSNATLIRWLTYLMFMMFAMTSDSVGEIIKEVKREFDVSNTEASLMHSLFMIGIAFSGLFLGFLADRFGRKKTIILGLALFALSCYLFLVGNSFEFILGLITLSGLAVGVFKTAALALIGDISRSTKEHTGTMNGAEAFFGVGAIIGPLIVAWMVREGVDWKLLYVLAGGLCTLLILMAWKADYPAHAPVNKNHKPVNFMSSLKLLKNPYAMGFSIGAFLYVAAESAIYVWMPSYLVCDAVSVSESFACYTTGPEKMLAMYAVSVFFSLRAVGRFVGIWMMQRYNWALVLMLFSLAITLCFIGGLIGGKDVALYLFPLTGVFMSVIYPTFNSKGICCFAKSEHGTVAGVILFFTAAGAAAGPFIMGIVSDAYGGDAKYGFIVATGFACVLFIGLLLNYIFNPTEAHLASVEKTEYGG</sequence>
<dbReference type="Proteomes" id="UP000006322">
    <property type="component" value="Unassembled WGS sequence"/>
</dbReference>
<dbReference type="PROSITE" id="PS50850">
    <property type="entry name" value="MFS"/>
    <property type="match status" value="1"/>
</dbReference>
<dbReference type="InterPro" id="IPR051788">
    <property type="entry name" value="MFS_Transporter"/>
</dbReference>
<dbReference type="Gene3D" id="1.20.1250.20">
    <property type="entry name" value="MFS general substrate transporter like domains"/>
    <property type="match status" value="2"/>
</dbReference>
<comment type="similarity">
    <text evidence="2">Belongs to the major facilitator superfamily.</text>
</comment>
<feature type="transmembrane region" description="Helical" evidence="7">
    <location>
        <begin position="318"/>
        <end position="336"/>
    </location>
</feature>
<reference evidence="10" key="1">
    <citation type="journal article" date="2014" name="Environ. Microbiol.">
        <title>Comparative genomics of the marine bacterial genus Glaciecola reveals the high degree of genomic diversity and genomic characteristic for cold adaptation.</title>
        <authorList>
            <person name="Qin Q.L."/>
            <person name="Xie B.B."/>
            <person name="Yu Y."/>
            <person name="Shu Y.L."/>
            <person name="Rong J.C."/>
            <person name="Zhang Y.J."/>
            <person name="Zhao D.L."/>
            <person name="Chen X.L."/>
            <person name="Zhang X.Y."/>
            <person name="Chen B."/>
            <person name="Zhou B.C."/>
            <person name="Zhang Y.Z."/>
        </authorList>
    </citation>
    <scope>NUCLEOTIDE SEQUENCE [LARGE SCALE GENOMIC DNA]</scope>
    <source>
        <strain evidence="10">LMG 21857</strain>
    </source>
</reference>
<evidence type="ECO:0000256" key="1">
    <source>
        <dbReference type="ARBA" id="ARBA00004127"/>
    </source>
</evidence>
<feature type="transmembrane region" description="Helical" evidence="7">
    <location>
        <begin position="144"/>
        <end position="161"/>
    </location>
</feature>
<evidence type="ECO:0000256" key="7">
    <source>
        <dbReference type="SAM" id="Phobius"/>
    </source>
</evidence>
<evidence type="ECO:0000313" key="9">
    <source>
        <dbReference type="EMBL" id="GAC31807.1"/>
    </source>
</evidence>
<organism evidence="9 10">
    <name type="scientific">Paraglaciecola polaris LMG 21857</name>
    <dbReference type="NCBI Taxonomy" id="1129793"/>
    <lineage>
        <taxon>Bacteria</taxon>
        <taxon>Pseudomonadati</taxon>
        <taxon>Pseudomonadota</taxon>
        <taxon>Gammaproteobacteria</taxon>
        <taxon>Alteromonadales</taxon>
        <taxon>Alteromonadaceae</taxon>
        <taxon>Paraglaciecola</taxon>
    </lineage>
</organism>
<comment type="subcellular location">
    <subcellularLocation>
        <location evidence="1">Endomembrane system</location>
        <topology evidence="1">Multi-pass membrane protein</topology>
    </subcellularLocation>
</comment>
<dbReference type="STRING" id="1129793.GPLA_0891"/>
<feature type="transmembrane region" description="Helical" evidence="7">
    <location>
        <begin position="79"/>
        <end position="96"/>
    </location>
</feature>
<keyword evidence="3" id="KW-0813">Transport</keyword>
<feature type="transmembrane region" description="Helical" evidence="7">
    <location>
        <begin position="51"/>
        <end position="72"/>
    </location>
</feature>
<feature type="transmembrane region" description="Helical" evidence="7">
    <location>
        <begin position="216"/>
        <end position="238"/>
    </location>
</feature>
<dbReference type="GO" id="GO:0016020">
    <property type="term" value="C:membrane"/>
    <property type="evidence" value="ECO:0007669"/>
    <property type="project" value="InterPro"/>
</dbReference>
<dbReference type="PANTHER" id="PTHR23514:SF3">
    <property type="entry name" value="BYPASS OF STOP CODON PROTEIN 6"/>
    <property type="match status" value="1"/>
</dbReference>
<accession>K6ZNF2</accession>
<feature type="transmembrane region" description="Helical" evidence="7">
    <location>
        <begin position="292"/>
        <end position="312"/>
    </location>
</feature>
<dbReference type="EMBL" id="BAER01000023">
    <property type="protein sequence ID" value="GAC31807.1"/>
    <property type="molecule type" value="Genomic_DNA"/>
</dbReference>
<dbReference type="PROSITE" id="PS00216">
    <property type="entry name" value="SUGAR_TRANSPORT_1"/>
    <property type="match status" value="1"/>
</dbReference>
<dbReference type="AlphaFoldDB" id="K6ZNF2"/>
<evidence type="ECO:0000256" key="5">
    <source>
        <dbReference type="ARBA" id="ARBA00022989"/>
    </source>
</evidence>
<evidence type="ECO:0000256" key="6">
    <source>
        <dbReference type="ARBA" id="ARBA00023136"/>
    </source>
</evidence>
<dbReference type="SUPFAM" id="SSF103473">
    <property type="entry name" value="MFS general substrate transporter"/>
    <property type="match status" value="1"/>
</dbReference>
<dbReference type="RefSeq" id="WP_007103611.1">
    <property type="nucleotide sequence ID" value="NZ_BAER01000023.1"/>
</dbReference>
<dbReference type="InterPro" id="IPR011701">
    <property type="entry name" value="MFS"/>
</dbReference>
<evidence type="ECO:0000259" key="8">
    <source>
        <dbReference type="PROSITE" id="PS50850"/>
    </source>
</evidence>
<dbReference type="InterPro" id="IPR020846">
    <property type="entry name" value="MFS_dom"/>
</dbReference>
<dbReference type="InterPro" id="IPR005829">
    <property type="entry name" value="Sugar_transporter_CS"/>
</dbReference>
<feature type="transmembrane region" description="Helical" evidence="7">
    <location>
        <begin position="167"/>
        <end position="186"/>
    </location>
</feature>
<keyword evidence="6 7" id="KW-0472">Membrane</keyword>
<proteinExistence type="inferred from homology"/>
<dbReference type="GO" id="GO:0012505">
    <property type="term" value="C:endomembrane system"/>
    <property type="evidence" value="ECO:0007669"/>
    <property type="project" value="UniProtKB-SubCell"/>
</dbReference>
<feature type="transmembrane region" description="Helical" evidence="7">
    <location>
        <begin position="352"/>
        <end position="374"/>
    </location>
</feature>
<keyword evidence="10" id="KW-1185">Reference proteome</keyword>
<feature type="transmembrane region" description="Helical" evidence="7">
    <location>
        <begin position="264"/>
        <end position="285"/>
    </location>
</feature>
<dbReference type="GO" id="GO:0022857">
    <property type="term" value="F:transmembrane transporter activity"/>
    <property type="evidence" value="ECO:0007669"/>
    <property type="project" value="InterPro"/>
</dbReference>
<dbReference type="PANTHER" id="PTHR23514">
    <property type="entry name" value="BYPASS OF STOP CODON PROTEIN 6"/>
    <property type="match status" value="1"/>
</dbReference>
<feature type="transmembrane region" description="Helical" evidence="7">
    <location>
        <begin position="12"/>
        <end position="31"/>
    </location>
</feature>
<feature type="transmembrane region" description="Helical" evidence="7">
    <location>
        <begin position="102"/>
        <end position="124"/>
    </location>
</feature>